<dbReference type="Proteomes" id="UP001329430">
    <property type="component" value="Chromosome 10"/>
</dbReference>
<dbReference type="EMBL" id="JAVRBK010000010">
    <property type="protein sequence ID" value="KAK5638377.1"/>
    <property type="molecule type" value="Genomic_DNA"/>
</dbReference>
<dbReference type="GO" id="GO:0009306">
    <property type="term" value="P:protein secretion"/>
    <property type="evidence" value="ECO:0007669"/>
    <property type="project" value="TreeGrafter"/>
</dbReference>
<dbReference type="Pfam" id="PF05742">
    <property type="entry name" value="TANGO2"/>
    <property type="match status" value="1"/>
</dbReference>
<comment type="caution">
    <text evidence="1">The sequence shown here is derived from an EMBL/GenBank/DDBJ whole genome shotgun (WGS) entry which is preliminary data.</text>
</comment>
<protein>
    <submittedName>
        <fullName evidence="1">Uncharacterized protein</fullName>
    </submittedName>
</protein>
<organism evidence="1 2">
    <name type="scientific">Pyrocoelia pectoralis</name>
    <dbReference type="NCBI Taxonomy" id="417401"/>
    <lineage>
        <taxon>Eukaryota</taxon>
        <taxon>Metazoa</taxon>
        <taxon>Ecdysozoa</taxon>
        <taxon>Arthropoda</taxon>
        <taxon>Hexapoda</taxon>
        <taxon>Insecta</taxon>
        <taxon>Pterygota</taxon>
        <taxon>Neoptera</taxon>
        <taxon>Endopterygota</taxon>
        <taxon>Coleoptera</taxon>
        <taxon>Polyphaga</taxon>
        <taxon>Elateriformia</taxon>
        <taxon>Elateroidea</taxon>
        <taxon>Lampyridae</taxon>
        <taxon>Lampyrinae</taxon>
        <taxon>Pyrocoelia</taxon>
    </lineage>
</organism>
<dbReference type="PANTHER" id="PTHR17985">
    <property type="entry name" value="SER/THR-RICH PROTEIN T10 IN DGCR REGION"/>
    <property type="match status" value="1"/>
</dbReference>
<evidence type="ECO:0000313" key="1">
    <source>
        <dbReference type="EMBL" id="KAK5638377.1"/>
    </source>
</evidence>
<name>A0AAN7ZCA9_9COLE</name>
<proteinExistence type="predicted"/>
<gene>
    <name evidence="1" type="ORF">RI129_012672</name>
</gene>
<dbReference type="GO" id="GO:0005794">
    <property type="term" value="C:Golgi apparatus"/>
    <property type="evidence" value="ECO:0007669"/>
    <property type="project" value="TreeGrafter"/>
</dbReference>
<dbReference type="AlphaFoldDB" id="A0AAN7ZCA9"/>
<dbReference type="GO" id="GO:0007030">
    <property type="term" value="P:Golgi organization"/>
    <property type="evidence" value="ECO:0007669"/>
    <property type="project" value="TreeGrafter"/>
</dbReference>
<keyword evidence="2" id="KW-1185">Reference proteome</keyword>
<reference evidence="1 2" key="1">
    <citation type="journal article" date="2024" name="Insects">
        <title>An Improved Chromosome-Level Genome Assembly of the Firefly Pyrocoelia pectoralis.</title>
        <authorList>
            <person name="Fu X."/>
            <person name="Meyer-Rochow V.B."/>
            <person name="Ballantyne L."/>
            <person name="Zhu X."/>
        </authorList>
    </citation>
    <scope>NUCLEOTIDE SEQUENCE [LARGE SCALE GENOMIC DNA]</scope>
    <source>
        <strain evidence="1">XCY_ONT2</strain>
    </source>
</reference>
<accession>A0AAN7ZCA9</accession>
<sequence>MCILFIYTDPSPPENGYRLIVATNRDEYYERPTATAYHCIEENIIGGRDLQPGKEGGMWLGVSLTKTENYKLRLGTLLNVTGENRKGKGRGFIIYNYLKGNLTADAYIQSLPDEHSAYNFVTAELSENGTTIYHASNSPSGCTKFAGRQVLGFGNSTLSRPLQKVVNGRQRFEEIVTSEEIDKDELIVKLLELLNCVQRHLPDDELQRRSPVYELLSSIFVKVDSAGYGTRAQTLIFVNYNWELEFIEVAMEDGMNVKPTWQSRNFKIQL</sequence>
<dbReference type="PANTHER" id="PTHR17985:SF8">
    <property type="entry name" value="TRANSPORT AND GOLGI ORGANIZATION PROTEIN 2 HOMOLOG"/>
    <property type="match status" value="1"/>
</dbReference>
<dbReference type="InterPro" id="IPR008551">
    <property type="entry name" value="TANGO2"/>
</dbReference>
<evidence type="ECO:0000313" key="2">
    <source>
        <dbReference type="Proteomes" id="UP001329430"/>
    </source>
</evidence>